<protein>
    <submittedName>
        <fullName evidence="15">PTS system, glucose-like IIB component</fullName>
    </submittedName>
</protein>
<evidence type="ECO:0000256" key="9">
    <source>
        <dbReference type="ARBA" id="ARBA00022989"/>
    </source>
</evidence>
<evidence type="ECO:0000256" key="4">
    <source>
        <dbReference type="ARBA" id="ARBA00022597"/>
    </source>
</evidence>
<feature type="transmembrane region" description="Helical" evidence="12">
    <location>
        <begin position="299"/>
        <end position="317"/>
    </location>
</feature>
<dbReference type="GO" id="GO:0090563">
    <property type="term" value="F:protein-phosphocysteine-sugar phosphotransferase activity"/>
    <property type="evidence" value="ECO:0007669"/>
    <property type="project" value="TreeGrafter"/>
</dbReference>
<dbReference type="GeneID" id="78364524"/>
<organism evidence="15 16">
    <name type="scientific">Enterococcus asini ATCC 700915</name>
    <dbReference type="NCBI Taxonomy" id="1158606"/>
    <lineage>
        <taxon>Bacteria</taxon>
        <taxon>Bacillati</taxon>
        <taxon>Bacillota</taxon>
        <taxon>Bacilli</taxon>
        <taxon>Lactobacillales</taxon>
        <taxon>Enterococcaceae</taxon>
        <taxon>Enterococcus</taxon>
    </lineage>
</organism>
<dbReference type="CDD" id="cd00212">
    <property type="entry name" value="PTS_IIB_glc"/>
    <property type="match status" value="1"/>
</dbReference>
<sequence length="561" mass="60517">MESTVNHVSRKDKFLRVFEMFGRSFLLPVSVLPAAGILKGIGSAFTNASTVEMHPWMANQTLQIVMGFLEMLGNVAFSNLPVIFAVGVAVGLAKQEKGSAALSGLLGFLVLHNTLNFLLKVSGTLVDTSAENASEMLARHMQTTVLGIQTMDLNVFGGIITGVIVYLVHKKAIKIQVPQVFGFFSGPRLVPILIIPVMAIVALGFFFVWPFVQAAITALSVAILKSGYVGTFGYGVIERLLLPFGLHHGLNWPVRTTELGGIFMIDGKEYAGTINAYMAALSGHGPIDPMITRFSSGKFIYNMFGLPGAALAMYVTAKPKNKKTVGSLLLAAALTSFLTGITEPLEFTFLFVAPALYGIHAVLAGTTMLIANVAGAAFLTPTGHGLINFLIYGVLQGARTKWWLLPIIGIFCFAMYFIVFTFAIKKFDFKTPGRDDDPSTIALHGKDETRKKMGVKTLKDIDKEAQGQAAPIPSGAKMTLHDQAEALISAHGGPENIENVDACITRLRINVKDDTVVDSAYITKDLNAMGFNKSGMQMQSIYGGRANQLKVEIREILGLAD</sequence>
<evidence type="ECO:0000256" key="12">
    <source>
        <dbReference type="SAM" id="Phobius"/>
    </source>
</evidence>
<dbReference type="PROSITE" id="PS01035">
    <property type="entry name" value="PTS_EIIB_TYPE_1_CYS"/>
    <property type="match status" value="1"/>
</dbReference>
<feature type="transmembrane region" description="Helical" evidence="12">
    <location>
        <begin position="329"/>
        <end position="357"/>
    </location>
</feature>
<feature type="active site" description="Phosphocysteine intermediate; for EIIB activity" evidence="11">
    <location>
        <position position="503"/>
    </location>
</feature>
<keyword evidence="10 12" id="KW-0472">Membrane</keyword>
<dbReference type="InterPro" id="IPR018113">
    <property type="entry name" value="PTrfase_EIIB_Cys"/>
</dbReference>
<evidence type="ECO:0000256" key="10">
    <source>
        <dbReference type="ARBA" id="ARBA00023136"/>
    </source>
</evidence>
<evidence type="ECO:0000313" key="15">
    <source>
        <dbReference type="EMBL" id="EOH82964.1"/>
    </source>
</evidence>
<dbReference type="InterPro" id="IPR050429">
    <property type="entry name" value="PTS_Glucose_EIICBA"/>
</dbReference>
<dbReference type="AlphaFoldDB" id="R2S4E1"/>
<dbReference type="InterPro" id="IPR001996">
    <property type="entry name" value="PTS_IIB_1"/>
</dbReference>
<feature type="transmembrane region" description="Helical" evidence="12">
    <location>
        <begin position="215"/>
        <end position="237"/>
    </location>
</feature>
<dbReference type="PROSITE" id="PS51098">
    <property type="entry name" value="PTS_EIIB_TYPE_1"/>
    <property type="match status" value="1"/>
</dbReference>
<keyword evidence="3" id="KW-1003">Cell membrane</keyword>
<dbReference type="InterPro" id="IPR003352">
    <property type="entry name" value="PTS_EIIC"/>
</dbReference>
<dbReference type="eggNOG" id="COG1263">
    <property type="taxonomic scope" value="Bacteria"/>
</dbReference>
<dbReference type="NCBIfam" id="TIGR00826">
    <property type="entry name" value="EIIB_glc"/>
    <property type="match status" value="1"/>
</dbReference>
<reference evidence="15 16" key="1">
    <citation type="submission" date="2013-02" db="EMBL/GenBank/DDBJ databases">
        <title>The Genome Sequence of Enterococcus asini ATCC_700915.</title>
        <authorList>
            <consortium name="The Broad Institute Genome Sequencing Platform"/>
            <consortium name="The Broad Institute Genome Sequencing Center for Infectious Disease"/>
            <person name="Earl A.M."/>
            <person name="Gilmore M.S."/>
            <person name="Lebreton F."/>
            <person name="Walker B."/>
            <person name="Young S.K."/>
            <person name="Zeng Q."/>
            <person name="Gargeya S."/>
            <person name="Fitzgerald M."/>
            <person name="Haas B."/>
            <person name="Abouelleil A."/>
            <person name="Alvarado L."/>
            <person name="Arachchi H.M."/>
            <person name="Berlin A.M."/>
            <person name="Chapman S.B."/>
            <person name="Dewar J."/>
            <person name="Goldberg J."/>
            <person name="Griggs A."/>
            <person name="Gujja S."/>
            <person name="Hansen M."/>
            <person name="Howarth C."/>
            <person name="Imamovic A."/>
            <person name="Larimer J."/>
            <person name="McCowan C."/>
            <person name="Murphy C."/>
            <person name="Neiman D."/>
            <person name="Pearson M."/>
            <person name="Priest M."/>
            <person name="Roberts A."/>
            <person name="Saif S."/>
            <person name="Shea T."/>
            <person name="Sisk P."/>
            <person name="Sykes S."/>
            <person name="Wortman J."/>
            <person name="Nusbaum C."/>
            <person name="Birren B."/>
        </authorList>
    </citation>
    <scope>NUCLEOTIDE SEQUENCE [LARGE SCALE GENOMIC DNA]</scope>
    <source>
        <strain evidence="15 16">ATCC 700915</strain>
    </source>
</reference>
<keyword evidence="6" id="KW-0598">Phosphotransferase system</keyword>
<keyword evidence="9 12" id="KW-1133">Transmembrane helix</keyword>
<feature type="domain" description="PTS EIIB type-1" evidence="13">
    <location>
        <begin position="481"/>
        <end position="561"/>
    </location>
</feature>
<dbReference type="RefSeq" id="WP_010755051.1">
    <property type="nucleotide sequence ID" value="NZ_ASVU01000001.1"/>
</dbReference>
<proteinExistence type="predicted"/>
<evidence type="ECO:0000256" key="5">
    <source>
        <dbReference type="ARBA" id="ARBA00022679"/>
    </source>
</evidence>
<keyword evidence="8" id="KW-0418">Kinase</keyword>
<evidence type="ECO:0000256" key="8">
    <source>
        <dbReference type="ARBA" id="ARBA00022777"/>
    </source>
</evidence>
<feature type="domain" description="PTS EIIC type-1" evidence="14">
    <location>
        <begin position="12"/>
        <end position="436"/>
    </location>
</feature>
<evidence type="ECO:0000256" key="11">
    <source>
        <dbReference type="PROSITE-ProRule" id="PRU00421"/>
    </source>
</evidence>
<dbReference type="HOGENOM" id="CLU_012312_1_0_9"/>
<feature type="transmembrane region" description="Helical" evidence="12">
    <location>
        <begin position="369"/>
        <end position="391"/>
    </location>
</feature>
<name>R2S4E1_9ENTE</name>
<keyword evidence="16" id="KW-1185">Reference proteome</keyword>
<dbReference type="OrthoDB" id="9764327at2"/>
<dbReference type="GO" id="GO:0005886">
    <property type="term" value="C:plasma membrane"/>
    <property type="evidence" value="ECO:0007669"/>
    <property type="project" value="UniProtKB-SubCell"/>
</dbReference>
<keyword evidence="7 12" id="KW-0812">Transmembrane</keyword>
<evidence type="ECO:0000256" key="1">
    <source>
        <dbReference type="ARBA" id="ARBA00004651"/>
    </source>
</evidence>
<dbReference type="Pfam" id="PF02378">
    <property type="entry name" value="PTS_EIIC"/>
    <property type="match status" value="1"/>
</dbReference>
<evidence type="ECO:0000256" key="7">
    <source>
        <dbReference type="ARBA" id="ARBA00022692"/>
    </source>
</evidence>
<comment type="subcellular location">
    <subcellularLocation>
        <location evidence="1">Cell membrane</location>
        <topology evidence="1">Multi-pass membrane protein</topology>
    </subcellularLocation>
</comment>
<evidence type="ECO:0000256" key="2">
    <source>
        <dbReference type="ARBA" id="ARBA00022448"/>
    </source>
</evidence>
<dbReference type="eggNOG" id="COG1264">
    <property type="taxonomic scope" value="Bacteria"/>
</dbReference>
<comment type="caution">
    <text evidence="15">The sequence shown here is derived from an EMBL/GenBank/DDBJ whole genome shotgun (WGS) entry which is preliminary data.</text>
</comment>
<evidence type="ECO:0000259" key="14">
    <source>
        <dbReference type="PROSITE" id="PS51103"/>
    </source>
</evidence>
<dbReference type="Proteomes" id="UP000013777">
    <property type="component" value="Unassembled WGS sequence"/>
</dbReference>
<evidence type="ECO:0000256" key="6">
    <source>
        <dbReference type="ARBA" id="ARBA00022683"/>
    </source>
</evidence>
<keyword evidence="5" id="KW-0808">Transferase</keyword>
<dbReference type="STRING" id="57732.RU94_GL002394"/>
<feature type="transmembrane region" description="Helical" evidence="12">
    <location>
        <begin position="62"/>
        <end position="93"/>
    </location>
</feature>
<evidence type="ECO:0000259" key="13">
    <source>
        <dbReference type="PROSITE" id="PS51098"/>
    </source>
</evidence>
<dbReference type="GO" id="GO:0016301">
    <property type="term" value="F:kinase activity"/>
    <property type="evidence" value="ECO:0007669"/>
    <property type="project" value="UniProtKB-KW"/>
</dbReference>
<dbReference type="Pfam" id="PF00367">
    <property type="entry name" value="PTS_EIIB"/>
    <property type="match status" value="1"/>
</dbReference>
<evidence type="ECO:0000313" key="16">
    <source>
        <dbReference type="Proteomes" id="UP000013777"/>
    </source>
</evidence>
<gene>
    <name evidence="15" type="ORF">UAS_02468</name>
</gene>
<feature type="transmembrane region" description="Helical" evidence="12">
    <location>
        <begin position="21"/>
        <end position="42"/>
    </location>
</feature>
<dbReference type="PANTHER" id="PTHR30009">
    <property type="entry name" value="CYTOCHROME C-TYPE SYNTHESIS PROTEIN AND PTS TRANSMEMBRANE COMPONENT"/>
    <property type="match status" value="1"/>
</dbReference>
<dbReference type="PATRIC" id="fig|1158606.3.peg.2412"/>
<dbReference type="EMBL" id="AJAP01000030">
    <property type="protein sequence ID" value="EOH82964.1"/>
    <property type="molecule type" value="Genomic_DNA"/>
</dbReference>
<dbReference type="PROSITE" id="PS51103">
    <property type="entry name" value="PTS_EIIC_TYPE_1"/>
    <property type="match status" value="1"/>
</dbReference>
<evidence type="ECO:0000256" key="3">
    <source>
        <dbReference type="ARBA" id="ARBA00022475"/>
    </source>
</evidence>
<dbReference type="InterPro" id="IPR036878">
    <property type="entry name" value="Glu_permease_IIB"/>
</dbReference>
<dbReference type="GO" id="GO:0009401">
    <property type="term" value="P:phosphoenolpyruvate-dependent sugar phosphotransferase system"/>
    <property type="evidence" value="ECO:0007669"/>
    <property type="project" value="UniProtKB-KW"/>
</dbReference>
<dbReference type="PANTHER" id="PTHR30009:SF24">
    <property type="entry name" value="PTS SYSTEM, IIBC COMPONENT"/>
    <property type="match status" value="1"/>
</dbReference>
<feature type="transmembrane region" description="Helical" evidence="12">
    <location>
        <begin position="146"/>
        <end position="168"/>
    </location>
</feature>
<dbReference type="SUPFAM" id="SSF55604">
    <property type="entry name" value="Glucose permease domain IIB"/>
    <property type="match status" value="1"/>
</dbReference>
<dbReference type="GO" id="GO:0008982">
    <property type="term" value="F:protein-N(PI)-phosphohistidine-sugar phosphotransferase activity"/>
    <property type="evidence" value="ECO:0007669"/>
    <property type="project" value="InterPro"/>
</dbReference>
<dbReference type="InterPro" id="IPR013013">
    <property type="entry name" value="PTS_EIIC_1"/>
</dbReference>
<feature type="transmembrane region" description="Helical" evidence="12">
    <location>
        <begin position="100"/>
        <end position="119"/>
    </location>
</feature>
<keyword evidence="4" id="KW-0762">Sugar transport</keyword>
<feature type="transmembrane region" description="Helical" evidence="12">
    <location>
        <begin position="189"/>
        <end position="209"/>
    </location>
</feature>
<feature type="transmembrane region" description="Helical" evidence="12">
    <location>
        <begin position="403"/>
        <end position="424"/>
    </location>
</feature>
<accession>R2S4E1</accession>
<dbReference type="Gene3D" id="3.30.1360.60">
    <property type="entry name" value="Glucose permease domain IIB"/>
    <property type="match status" value="1"/>
</dbReference>
<keyword evidence="2" id="KW-0813">Transport</keyword>